<evidence type="ECO:0008006" key="3">
    <source>
        <dbReference type="Google" id="ProtNLM"/>
    </source>
</evidence>
<proteinExistence type="predicted"/>
<reference evidence="1 2" key="1">
    <citation type="submission" date="2020-10" db="EMBL/GenBank/DDBJ databases">
        <title>Phylogeny of dyella-like bacteria.</title>
        <authorList>
            <person name="Fu J."/>
        </authorList>
    </citation>
    <scope>NUCLEOTIDE SEQUENCE [LARGE SCALE GENOMIC DNA]</scope>
    <source>
        <strain evidence="1 2">DHG40</strain>
    </source>
</reference>
<evidence type="ECO:0000313" key="2">
    <source>
        <dbReference type="Proteomes" id="UP001620409"/>
    </source>
</evidence>
<dbReference type="Proteomes" id="UP001620409">
    <property type="component" value="Unassembled WGS sequence"/>
</dbReference>
<evidence type="ECO:0000313" key="1">
    <source>
        <dbReference type="EMBL" id="MFK2854877.1"/>
    </source>
</evidence>
<dbReference type="EMBL" id="JADIKI010000022">
    <property type="protein sequence ID" value="MFK2854877.1"/>
    <property type="molecule type" value="Genomic_DNA"/>
</dbReference>
<protein>
    <recommendedName>
        <fullName evidence="3">Addiction module antitoxin</fullName>
    </recommendedName>
</protein>
<accession>A0ABW8II83</accession>
<organism evidence="1 2">
    <name type="scientific">Dyella humi</name>
    <dbReference type="NCBI Taxonomy" id="1770547"/>
    <lineage>
        <taxon>Bacteria</taxon>
        <taxon>Pseudomonadati</taxon>
        <taxon>Pseudomonadota</taxon>
        <taxon>Gammaproteobacteria</taxon>
        <taxon>Lysobacterales</taxon>
        <taxon>Rhodanobacteraceae</taxon>
        <taxon>Dyella</taxon>
    </lineage>
</organism>
<name>A0ABW8II83_9GAMM</name>
<keyword evidence="2" id="KW-1185">Reference proteome</keyword>
<dbReference type="RefSeq" id="WP_380010191.1">
    <property type="nucleotide sequence ID" value="NZ_JADIKI010000022.1"/>
</dbReference>
<comment type="caution">
    <text evidence="1">The sequence shown here is derived from an EMBL/GenBank/DDBJ whole genome shotgun (WGS) entry which is preliminary data.</text>
</comment>
<sequence>MSKEADRDIVKVMVKESYDSFISKVRELYQGEDSPITLRDGQWWVKDRKTFWDEAAKHVYDDHLVAFQQAVITVLGERDPSFEIERDQRWFLTGGVDGKELSYSHRLRESMAETLALMSVFPEALQNCTKGKPETVVVNVMRETLLKADWVLWGSLNSLLPMLAEANPELFLQAVDIGLRQESSPFLKLFQQEGDGFTGRNYMTGLLYALEMLAWQEKYLVRVCVVLGALAQMDPGGKWANRPANSLITILLPWLPQTMASVEKRKVAVKTLFNEYPGVASRLAFNLLPNQIQTSSPTRKPLWRERVSDDFEREVSREEYFEQVSNYAEMLIDWAGYQPKYLNALAEQLNNLPKPSLERLLGVLSSEEIRDISQEDRLLLWNTLTSFTRHHRRFSDADWALRGTVLDAIDRVSEKFSPIDPRYRYRVLFSGKDFDLYEGNDDFSEQEKRLEEKRTEAVKDIFTLHGIDGIINFLESVEEPRQLGYSFATISSKEVDVSILPSLLNDEERKKSQFSAAYVFRRHQLLGWDWAAGVVKKDWSKESLVAFLTSLPFTKETWTYVEKWLGEQKELYWRTARVDAYQVNEEFEEATRNLLDNGRATAAVNFIYIAHFRQKHINPDLIYRALMEAGRSVNSVDATNAYYVVELIGKLQNLPDFDEEKLATLEWAYLPLLESHMRASPKLLERKLASDPDLFCKAIQMVFHRDDSKQDGKQPSEEEREKATNVWRLLRNWRIVPGTKDDGSVDGTNFNAWLHQVIDSCKESGHLSSALHAVGFVLIHSPEDESGLWIKREVASALNRDDAEVMRRGYWSAVINSRGAHWVDPTGKPEKELAQQFNQKAEEVENEGFHRFAITLRGIAEFYEKEAERIIDQNKSEGEGI</sequence>
<gene>
    <name evidence="1" type="ORF">ISP18_09775</name>
</gene>